<dbReference type="PROSITE" id="PS00614">
    <property type="entry name" value="IGPS"/>
    <property type="match status" value="1"/>
</dbReference>
<dbReference type="InterPro" id="IPR013798">
    <property type="entry name" value="Indole-3-glycerol_P_synth_dom"/>
</dbReference>
<dbReference type="PANTHER" id="PTHR22854">
    <property type="entry name" value="TRYPTOPHAN BIOSYNTHESIS PROTEIN"/>
    <property type="match status" value="1"/>
</dbReference>
<dbReference type="Pfam" id="PF00218">
    <property type="entry name" value="IGPS"/>
    <property type="match status" value="1"/>
</dbReference>
<keyword evidence="7 8" id="KW-0456">Lyase</keyword>
<comment type="pathway">
    <text evidence="2 8">Amino-acid biosynthesis; L-tryptophan biosynthesis; L-tryptophan from chorismate: step 4/5.</text>
</comment>
<dbReference type="EMBL" id="JBHUHX010000059">
    <property type="protein sequence ID" value="MFD2113828.1"/>
    <property type="molecule type" value="Genomic_DNA"/>
</dbReference>
<evidence type="ECO:0000256" key="8">
    <source>
        <dbReference type="HAMAP-Rule" id="MF_00134"/>
    </source>
</evidence>
<accession>A0ABW4YDQ1</accession>
<evidence type="ECO:0000256" key="6">
    <source>
        <dbReference type="ARBA" id="ARBA00023141"/>
    </source>
</evidence>
<proteinExistence type="inferred from homology"/>
<dbReference type="InterPro" id="IPR011060">
    <property type="entry name" value="RibuloseP-bd_barrel"/>
</dbReference>
<dbReference type="SUPFAM" id="SSF51366">
    <property type="entry name" value="Ribulose-phoshate binding barrel"/>
    <property type="match status" value="1"/>
</dbReference>
<dbReference type="InterPro" id="IPR013785">
    <property type="entry name" value="Aldolase_TIM"/>
</dbReference>
<comment type="catalytic activity">
    <reaction evidence="1 8">
        <text>1-(2-carboxyphenylamino)-1-deoxy-D-ribulose 5-phosphate + H(+) = (1S,2R)-1-C-(indol-3-yl)glycerol 3-phosphate + CO2 + H2O</text>
        <dbReference type="Rhea" id="RHEA:23476"/>
        <dbReference type="ChEBI" id="CHEBI:15377"/>
        <dbReference type="ChEBI" id="CHEBI:15378"/>
        <dbReference type="ChEBI" id="CHEBI:16526"/>
        <dbReference type="ChEBI" id="CHEBI:58613"/>
        <dbReference type="ChEBI" id="CHEBI:58866"/>
        <dbReference type="EC" id="4.1.1.48"/>
    </reaction>
</comment>
<protein>
    <recommendedName>
        <fullName evidence="8">Indole-3-glycerol phosphate synthase</fullName>
        <shortName evidence="8">IGPS</shortName>
        <ecNumber evidence="8">4.1.1.48</ecNumber>
    </recommendedName>
</protein>
<dbReference type="InterPro" id="IPR045186">
    <property type="entry name" value="Indole-3-glycerol_P_synth"/>
</dbReference>
<dbReference type="HAMAP" id="MF_00134_B">
    <property type="entry name" value="IGPS_B"/>
    <property type="match status" value="1"/>
</dbReference>
<dbReference type="NCBIfam" id="NF001373">
    <property type="entry name" value="PRK00278.1-6"/>
    <property type="match status" value="1"/>
</dbReference>
<dbReference type="EC" id="4.1.1.48" evidence="8"/>
<keyword evidence="3 8" id="KW-0028">Amino-acid biosynthesis</keyword>
<gene>
    <name evidence="8 10" type="primary">trpC</name>
    <name evidence="10" type="ORF">ACFSJC_18430</name>
</gene>
<reference evidence="11" key="1">
    <citation type="journal article" date="2019" name="Int. J. Syst. Evol. Microbiol.">
        <title>The Global Catalogue of Microorganisms (GCM) 10K type strain sequencing project: providing services to taxonomists for standard genome sequencing and annotation.</title>
        <authorList>
            <consortium name="The Broad Institute Genomics Platform"/>
            <consortium name="The Broad Institute Genome Sequencing Center for Infectious Disease"/>
            <person name="Wu L."/>
            <person name="Ma J."/>
        </authorList>
    </citation>
    <scope>NUCLEOTIDE SEQUENCE [LARGE SCALE GENOMIC DNA]</scope>
    <source>
        <strain evidence="11">KACC 12597</strain>
    </source>
</reference>
<comment type="caution">
    <text evidence="10">The sequence shown here is derived from an EMBL/GenBank/DDBJ whole genome shotgun (WGS) entry which is preliminary data.</text>
</comment>
<evidence type="ECO:0000256" key="5">
    <source>
        <dbReference type="ARBA" id="ARBA00022822"/>
    </source>
</evidence>
<dbReference type="InterPro" id="IPR001468">
    <property type="entry name" value="Indole-3-GlycerolPSynthase_CS"/>
</dbReference>
<evidence type="ECO:0000259" key="9">
    <source>
        <dbReference type="Pfam" id="PF00218"/>
    </source>
</evidence>
<sequence>MAETPDILKKIVRRKVEEVRACAERLPMSELAARIPDASPVRGFADALAARVAAGQPAVIAEVKKASPSKGLLREDFRPAEIAASYARSGAACLSVLTDIDFFQGSDAYLIEARSACDLPVIRKDFIIDPYQVREARVIGADCILLIAACLEDAQLADLSALAHSLGMDVLVEVHDAEELERALAVSGRLIGINNRNLRTFEVSLETTLGLLESVPEDRLLVTESGILAREDVGLMRENGVNAFLVGEAFMRAPDPGAQLASLFF</sequence>
<dbReference type="CDD" id="cd00331">
    <property type="entry name" value="IGPS"/>
    <property type="match status" value="1"/>
</dbReference>
<evidence type="ECO:0000256" key="2">
    <source>
        <dbReference type="ARBA" id="ARBA00004696"/>
    </source>
</evidence>
<comment type="similarity">
    <text evidence="8">Belongs to the TrpC family.</text>
</comment>
<evidence type="ECO:0000313" key="10">
    <source>
        <dbReference type="EMBL" id="MFD2113828.1"/>
    </source>
</evidence>
<feature type="domain" description="Indole-3-glycerol phosphate synthase" evidence="9">
    <location>
        <begin position="8"/>
        <end position="262"/>
    </location>
</feature>
<evidence type="ECO:0000256" key="1">
    <source>
        <dbReference type="ARBA" id="ARBA00001633"/>
    </source>
</evidence>
<dbReference type="NCBIfam" id="NF001370">
    <property type="entry name" value="PRK00278.1-2"/>
    <property type="match status" value="1"/>
</dbReference>
<name>A0ABW4YDQ1_9GAMM</name>
<dbReference type="PANTHER" id="PTHR22854:SF2">
    <property type="entry name" value="INDOLE-3-GLYCEROL-PHOSPHATE SYNTHASE"/>
    <property type="match status" value="1"/>
</dbReference>
<keyword evidence="6 8" id="KW-0057">Aromatic amino acid biosynthesis</keyword>
<evidence type="ECO:0000256" key="7">
    <source>
        <dbReference type="ARBA" id="ARBA00023239"/>
    </source>
</evidence>
<organism evidence="10 11">
    <name type="scientific">Thiorhodococcus fuscus</name>
    <dbReference type="NCBI Taxonomy" id="527200"/>
    <lineage>
        <taxon>Bacteria</taxon>
        <taxon>Pseudomonadati</taxon>
        <taxon>Pseudomonadota</taxon>
        <taxon>Gammaproteobacteria</taxon>
        <taxon>Chromatiales</taxon>
        <taxon>Chromatiaceae</taxon>
        <taxon>Thiorhodococcus</taxon>
    </lineage>
</organism>
<evidence type="ECO:0000256" key="4">
    <source>
        <dbReference type="ARBA" id="ARBA00022793"/>
    </source>
</evidence>
<dbReference type="GO" id="GO:0004425">
    <property type="term" value="F:indole-3-glycerol-phosphate synthase activity"/>
    <property type="evidence" value="ECO:0007669"/>
    <property type="project" value="UniProtKB-EC"/>
</dbReference>
<evidence type="ECO:0000313" key="11">
    <source>
        <dbReference type="Proteomes" id="UP001597337"/>
    </source>
</evidence>
<keyword evidence="5 8" id="KW-0822">Tryptophan biosynthesis</keyword>
<dbReference type="Proteomes" id="UP001597337">
    <property type="component" value="Unassembled WGS sequence"/>
</dbReference>
<evidence type="ECO:0000256" key="3">
    <source>
        <dbReference type="ARBA" id="ARBA00022605"/>
    </source>
</evidence>
<keyword evidence="4 8" id="KW-0210">Decarboxylase</keyword>
<dbReference type="Gene3D" id="3.20.20.70">
    <property type="entry name" value="Aldolase class I"/>
    <property type="match status" value="1"/>
</dbReference>
<dbReference type="NCBIfam" id="NF001377">
    <property type="entry name" value="PRK00278.2-4"/>
    <property type="match status" value="1"/>
</dbReference>
<keyword evidence="11" id="KW-1185">Reference proteome</keyword>
<dbReference type="RefSeq" id="WP_386028662.1">
    <property type="nucleotide sequence ID" value="NZ_JBHUHX010000059.1"/>
</dbReference>